<dbReference type="InterPro" id="IPR003609">
    <property type="entry name" value="Pan_app"/>
</dbReference>
<feature type="domain" description="Apple" evidence="2">
    <location>
        <begin position="249"/>
        <end position="335"/>
    </location>
</feature>
<dbReference type="Gene3D" id="3.50.4.10">
    <property type="entry name" value="Hepatocyte Growth Factor"/>
    <property type="match status" value="1"/>
</dbReference>
<evidence type="ECO:0000259" key="2">
    <source>
        <dbReference type="PROSITE" id="PS50948"/>
    </source>
</evidence>
<organism evidence="3 4">
    <name type="scientific">Anisakis simplex</name>
    <name type="common">Herring worm</name>
    <dbReference type="NCBI Taxonomy" id="6269"/>
    <lineage>
        <taxon>Eukaryota</taxon>
        <taxon>Metazoa</taxon>
        <taxon>Ecdysozoa</taxon>
        <taxon>Nematoda</taxon>
        <taxon>Chromadorea</taxon>
        <taxon>Rhabditida</taxon>
        <taxon>Spirurina</taxon>
        <taxon>Ascaridomorpha</taxon>
        <taxon>Ascaridoidea</taxon>
        <taxon>Anisakidae</taxon>
        <taxon>Anisakis</taxon>
        <taxon>Anisakis simplex complex</taxon>
    </lineage>
</organism>
<reference evidence="3 4" key="1">
    <citation type="submission" date="2018-11" db="EMBL/GenBank/DDBJ databases">
        <authorList>
            <consortium name="Pathogen Informatics"/>
        </authorList>
    </citation>
    <scope>NUCLEOTIDE SEQUENCE [LARGE SCALE GENOMIC DNA]</scope>
</reference>
<keyword evidence="4" id="KW-1185">Reference proteome</keyword>
<sequence length="365" mass="41595">MKYENFQPDSKVGSEKWSVPKESEDSAKRVESFFSDDNDNDNNYNYYNNRNDDQNNNNNNENAPEIMLLNENGEYIRSFESKPDLATHNYHSKMEQDESKGKSYESDEPKIESSLDDLSIPLPSMQVVSMKLTKHVDENVNNDNIPSAACGKNDVDVWISIENAIFNSMSAQKLSYAHSAHACKQKCNTITNAGRECPAVTYHEMEHECIAYTNNIQSILALRIKPSSTNNFNTRTLLKFLDLQAFNGCSEFTSFPDYTLDVKPREQFDGMPTGYEGLKACIELCVLSPNFYCKSASFRYTEGRCLLRDDNSMTKPEAFHEHSPLNDEIYFENGCEQILTIDNQQDSSEHAQMVRISSTEGDYSK</sequence>
<proteinExistence type="predicted"/>
<protein>
    <recommendedName>
        <fullName evidence="2">Apple domain-containing protein</fullName>
    </recommendedName>
</protein>
<dbReference type="OrthoDB" id="5867217at2759"/>
<dbReference type="AlphaFoldDB" id="A0A3P6T6E9"/>
<dbReference type="Pfam" id="PF00024">
    <property type="entry name" value="PAN_1"/>
    <property type="match status" value="2"/>
</dbReference>
<dbReference type="SMART" id="SM00473">
    <property type="entry name" value="PAN_AP"/>
    <property type="match status" value="2"/>
</dbReference>
<feature type="compositionally biased region" description="Basic and acidic residues" evidence="1">
    <location>
        <begin position="92"/>
        <end position="113"/>
    </location>
</feature>
<feature type="region of interest" description="Disordered" evidence="1">
    <location>
        <begin position="90"/>
        <end position="117"/>
    </location>
</feature>
<name>A0A3P6T6E9_ANISI</name>
<gene>
    <name evidence="3" type="ORF">ASIM_LOCUS17483</name>
</gene>
<feature type="compositionally biased region" description="Low complexity" evidence="1">
    <location>
        <begin position="41"/>
        <end position="62"/>
    </location>
</feature>
<evidence type="ECO:0000313" key="3">
    <source>
        <dbReference type="EMBL" id="VDK60521.1"/>
    </source>
</evidence>
<evidence type="ECO:0000313" key="4">
    <source>
        <dbReference type="Proteomes" id="UP000267096"/>
    </source>
</evidence>
<feature type="compositionally biased region" description="Basic and acidic residues" evidence="1">
    <location>
        <begin position="12"/>
        <end position="31"/>
    </location>
</feature>
<feature type="region of interest" description="Disordered" evidence="1">
    <location>
        <begin position="1"/>
        <end position="63"/>
    </location>
</feature>
<dbReference type="PROSITE" id="PS50948">
    <property type="entry name" value="PAN"/>
    <property type="match status" value="2"/>
</dbReference>
<dbReference type="SUPFAM" id="SSF57414">
    <property type="entry name" value="Hairpin loop containing domain-like"/>
    <property type="match status" value="2"/>
</dbReference>
<evidence type="ECO:0000256" key="1">
    <source>
        <dbReference type="SAM" id="MobiDB-lite"/>
    </source>
</evidence>
<accession>A0A3P6T6E9</accession>
<feature type="domain" description="Apple" evidence="2">
    <location>
        <begin position="150"/>
        <end position="237"/>
    </location>
</feature>
<dbReference type="Proteomes" id="UP000267096">
    <property type="component" value="Unassembled WGS sequence"/>
</dbReference>
<dbReference type="EMBL" id="UYRR01034185">
    <property type="protein sequence ID" value="VDK60521.1"/>
    <property type="molecule type" value="Genomic_DNA"/>
</dbReference>